<dbReference type="RefSeq" id="WP_155322318.1">
    <property type="nucleotide sequence ID" value="NZ_AP021876.1"/>
</dbReference>
<keyword evidence="4" id="KW-1133">Transmembrane helix</keyword>
<organism evidence="9 10">
    <name type="scientific">Desulfosarcina ovata subsp. sediminis</name>
    <dbReference type="NCBI Taxonomy" id="885957"/>
    <lineage>
        <taxon>Bacteria</taxon>
        <taxon>Pseudomonadati</taxon>
        <taxon>Thermodesulfobacteriota</taxon>
        <taxon>Desulfobacteria</taxon>
        <taxon>Desulfobacterales</taxon>
        <taxon>Desulfosarcinaceae</taxon>
        <taxon>Desulfosarcina</taxon>
    </lineage>
</organism>
<evidence type="ECO:0000256" key="4">
    <source>
        <dbReference type="ARBA" id="ARBA00022989"/>
    </source>
</evidence>
<dbReference type="EMBL" id="AP021876">
    <property type="protein sequence ID" value="BBO81682.1"/>
    <property type="molecule type" value="Genomic_DNA"/>
</dbReference>
<keyword evidence="7" id="KW-0175">Coiled coil</keyword>
<comment type="similarity">
    <text evidence="2 6">Belongs to the band 7/mec-2 family. HflC subfamily.</text>
</comment>
<accession>A0A5K7ZHU6</accession>
<dbReference type="PIRSF" id="PIRSF005651">
    <property type="entry name" value="HflC"/>
    <property type="match status" value="1"/>
</dbReference>
<dbReference type="KEGG" id="dov:DSCO28_22480"/>
<sequence length="322" mass="36856">MKLKAILAIAGALVLLLFVCAYTVDETEQVVVTRFDKVQRTETTPGLKFKIPVIEKALVFPKNLQEWDGDPGQIPTREKTYIWVNTFARWKIVDPVTFFKSVGYVNRAQQRLDEIIDPTVRNFITSNRLIEAVRNSNRELDTFEDLGDGIQEEPQNDKPARFSQVFIGRDKIDSGILNQAKPKLAPFGIELVEVKIKRVNYVEEVRKSVYDRMIAERKQIAQKFRSEGKGEAQKILGEKERELKRIESEAYRTAQEVKGKADAESTRLYAESYGLDPEFYSFVKTLEVYNDALSRNSSLVLSTDSEIFKYMKGYEGKSSVSP</sequence>
<evidence type="ECO:0000256" key="1">
    <source>
        <dbReference type="ARBA" id="ARBA00004167"/>
    </source>
</evidence>
<gene>
    <name evidence="9" type="ORF">DSCO28_22480</name>
</gene>
<proteinExistence type="inferred from homology"/>
<dbReference type="Gene3D" id="3.30.479.30">
    <property type="entry name" value="Band 7 domain"/>
    <property type="match status" value="1"/>
</dbReference>
<feature type="coiled-coil region" evidence="7">
    <location>
        <begin position="229"/>
        <end position="256"/>
    </location>
</feature>
<dbReference type="PANTHER" id="PTHR42911:SF1">
    <property type="entry name" value="MODULATOR OF FTSH PROTEASE HFLC"/>
    <property type="match status" value="1"/>
</dbReference>
<comment type="function">
    <text evidence="6">HflC and HflK could regulate a protease.</text>
</comment>
<evidence type="ECO:0000256" key="6">
    <source>
        <dbReference type="PIRNR" id="PIRNR005651"/>
    </source>
</evidence>
<dbReference type="AlphaFoldDB" id="A0A5K7ZHU6"/>
<evidence type="ECO:0000259" key="8">
    <source>
        <dbReference type="SMART" id="SM00244"/>
    </source>
</evidence>
<dbReference type="NCBIfam" id="TIGR01932">
    <property type="entry name" value="hflC"/>
    <property type="match status" value="1"/>
</dbReference>
<protein>
    <recommendedName>
        <fullName evidence="6">Protein HflC</fullName>
    </recommendedName>
</protein>
<feature type="domain" description="Band 7" evidence="8">
    <location>
        <begin position="19"/>
        <end position="213"/>
    </location>
</feature>
<dbReference type="SMART" id="SM00244">
    <property type="entry name" value="PHB"/>
    <property type="match status" value="1"/>
</dbReference>
<dbReference type="Proteomes" id="UP000425960">
    <property type="component" value="Chromosome"/>
</dbReference>
<dbReference type="PANTHER" id="PTHR42911">
    <property type="entry name" value="MODULATOR OF FTSH PROTEASE HFLC"/>
    <property type="match status" value="1"/>
</dbReference>
<dbReference type="InterPro" id="IPR036013">
    <property type="entry name" value="Band_7/SPFH_dom_sf"/>
</dbReference>
<keyword evidence="3" id="KW-0812">Transmembrane</keyword>
<evidence type="ECO:0000256" key="7">
    <source>
        <dbReference type="SAM" id="Coils"/>
    </source>
</evidence>
<keyword evidence="5" id="KW-0472">Membrane</keyword>
<evidence type="ECO:0000256" key="3">
    <source>
        <dbReference type="ARBA" id="ARBA00022692"/>
    </source>
</evidence>
<name>A0A5K7ZHU6_9BACT</name>
<evidence type="ECO:0000256" key="5">
    <source>
        <dbReference type="ARBA" id="ARBA00023136"/>
    </source>
</evidence>
<evidence type="ECO:0000313" key="10">
    <source>
        <dbReference type="Proteomes" id="UP000425960"/>
    </source>
</evidence>
<dbReference type="SUPFAM" id="SSF117892">
    <property type="entry name" value="Band 7/SPFH domain"/>
    <property type="match status" value="2"/>
</dbReference>
<comment type="subcellular location">
    <subcellularLocation>
        <location evidence="1">Membrane</location>
        <topology evidence="1">Single-pass membrane protein</topology>
    </subcellularLocation>
</comment>
<dbReference type="GO" id="GO:0016020">
    <property type="term" value="C:membrane"/>
    <property type="evidence" value="ECO:0007669"/>
    <property type="project" value="UniProtKB-SubCell"/>
</dbReference>
<dbReference type="Pfam" id="PF01145">
    <property type="entry name" value="Band_7"/>
    <property type="match status" value="1"/>
</dbReference>
<dbReference type="CDD" id="cd03405">
    <property type="entry name" value="SPFH_HflC"/>
    <property type="match status" value="1"/>
</dbReference>
<reference evidence="9 10" key="1">
    <citation type="submission" date="2019-11" db="EMBL/GenBank/DDBJ databases">
        <title>Comparative genomics of hydrocarbon-degrading Desulfosarcina strains.</title>
        <authorList>
            <person name="Watanabe M."/>
            <person name="Kojima H."/>
            <person name="Fukui M."/>
        </authorList>
    </citation>
    <scope>NUCLEOTIDE SEQUENCE [LARGE SCALE GENOMIC DNA]</scope>
    <source>
        <strain evidence="9 10">28bB2T</strain>
    </source>
</reference>
<dbReference type="InterPro" id="IPR001107">
    <property type="entry name" value="Band_7"/>
</dbReference>
<dbReference type="InterPro" id="IPR010200">
    <property type="entry name" value="HflC"/>
</dbReference>
<evidence type="ECO:0000256" key="2">
    <source>
        <dbReference type="ARBA" id="ARBA00007862"/>
    </source>
</evidence>
<evidence type="ECO:0000313" key="9">
    <source>
        <dbReference type="EMBL" id="BBO81682.1"/>
    </source>
</evidence>